<dbReference type="InterPro" id="IPR003439">
    <property type="entry name" value="ABC_transporter-like_ATP-bd"/>
</dbReference>
<evidence type="ECO:0000256" key="5">
    <source>
        <dbReference type="ARBA" id="ARBA00022741"/>
    </source>
</evidence>
<proteinExistence type="inferred from homology"/>
<dbReference type="OrthoDB" id="66620at2759"/>
<keyword evidence="8 10" id="KW-0472">Membrane</keyword>
<evidence type="ECO:0000256" key="9">
    <source>
        <dbReference type="SAM" id="MobiDB-lite"/>
    </source>
</evidence>
<evidence type="ECO:0000313" key="12">
    <source>
        <dbReference type="EMBL" id="KAF7132051.1"/>
    </source>
</evidence>
<dbReference type="CDD" id="cd03213">
    <property type="entry name" value="ABCG_EPDR"/>
    <property type="match status" value="1"/>
</dbReference>
<keyword evidence="13" id="KW-1185">Reference proteome</keyword>
<dbReference type="AlphaFoldDB" id="A0A834GHH2"/>
<sequence length="687" mass="75698">MMPPGHETRMNRNLASIIPTTSTTQIESVQSDPPDSSTNDVVIPSVDYQMSEQQSTPPRFSILRESLSPVTLKFEDVSYTVKLQSKKVFCFSSLEPRPTAKTILNGASGIVRPGELLAMLGPSGSGKTTLLTALAGRLPGKVSGTITYDGQPFSGSVKRKTGFVPQDDILYPHLTVLETLTYAALLKLPSKLTKDEKIEQAELVIEELGLTKCRDNVIGGPLCRGVSGGERKRVSIGQEMLVNPSLLLLDEPTSGLDSTTAQRMMATLRGLARGGRTLITTIHQPSSTLYRMFDKVLVLSEGYLIYSGRADGVMEYFGSLGYVPGFNFVNPADFLLDLANGVTPDTNQDGQLDFHSRGDPHEDQSLLRQHLVSSYKKNLYPALKDEIREAPIRSASGVLPSRSKPETNLSLSVTSPEYYISRKVSIYEVIIIFINGTSVVAFSYVKLARSEADVRTEQNVCAILTTMNMKQVGLIFFFSMFWGFFPLINSMFVFPQECPMLIKERSSGMYRLSSYYFARMAGDLPMELVLPTIFTTIAYWMGGLKPSLVTFSLSLLIVLFNVLVSQGLGLALGAIVMDVKQAATLASVIMFVFLLASGYYIQQIPGFIAWLKYVSFCHYFYKLLVGVQYSAAEVYECGSGVTCRVLDFPAIRYVGLGDMGRDVAALAVMLVGYRLLAYVVLRMRQPN</sequence>
<dbReference type="Pfam" id="PF19055">
    <property type="entry name" value="ABC2_membrane_7"/>
    <property type="match status" value="1"/>
</dbReference>
<evidence type="ECO:0000256" key="1">
    <source>
        <dbReference type="ARBA" id="ARBA00004141"/>
    </source>
</evidence>
<dbReference type="SUPFAM" id="SSF52540">
    <property type="entry name" value="P-loop containing nucleoside triphosphate hydrolases"/>
    <property type="match status" value="1"/>
</dbReference>
<gene>
    <name evidence="12" type="ORF">RHSIM_Rhsim09G0114400</name>
</gene>
<dbReference type="PROSITE" id="PS50893">
    <property type="entry name" value="ABC_TRANSPORTER_2"/>
    <property type="match status" value="1"/>
</dbReference>
<dbReference type="Proteomes" id="UP000626092">
    <property type="component" value="Unassembled WGS sequence"/>
</dbReference>
<dbReference type="GO" id="GO:0005886">
    <property type="term" value="C:plasma membrane"/>
    <property type="evidence" value="ECO:0007669"/>
    <property type="project" value="TreeGrafter"/>
</dbReference>
<evidence type="ECO:0000259" key="11">
    <source>
        <dbReference type="PROSITE" id="PS50893"/>
    </source>
</evidence>
<keyword evidence="7 10" id="KW-1133">Transmembrane helix</keyword>
<evidence type="ECO:0000256" key="2">
    <source>
        <dbReference type="ARBA" id="ARBA00005814"/>
    </source>
</evidence>
<evidence type="ECO:0000256" key="4">
    <source>
        <dbReference type="ARBA" id="ARBA00022692"/>
    </source>
</evidence>
<dbReference type="InterPro" id="IPR050352">
    <property type="entry name" value="ABCG_transporters"/>
</dbReference>
<dbReference type="PANTHER" id="PTHR48041">
    <property type="entry name" value="ABC TRANSPORTER G FAMILY MEMBER 28"/>
    <property type="match status" value="1"/>
</dbReference>
<comment type="caution">
    <text evidence="12">The sequence shown here is derived from an EMBL/GenBank/DDBJ whole genome shotgun (WGS) entry which is preliminary data.</text>
</comment>
<keyword evidence="3" id="KW-0813">Transport</keyword>
<dbReference type="Pfam" id="PF00005">
    <property type="entry name" value="ABC_tran"/>
    <property type="match status" value="1"/>
</dbReference>
<dbReference type="Pfam" id="PF01061">
    <property type="entry name" value="ABC2_membrane"/>
    <property type="match status" value="1"/>
</dbReference>
<dbReference type="InterPro" id="IPR003593">
    <property type="entry name" value="AAA+_ATPase"/>
</dbReference>
<comment type="similarity">
    <text evidence="2">Belongs to the ABC transporter superfamily. ABCG family. Eye pigment precursor importer (TC 3.A.1.204) subfamily.</text>
</comment>
<feature type="transmembrane region" description="Helical" evidence="10">
    <location>
        <begin position="474"/>
        <end position="495"/>
    </location>
</feature>
<dbReference type="InterPro" id="IPR043926">
    <property type="entry name" value="ABCG_dom"/>
</dbReference>
<dbReference type="PROSITE" id="PS00211">
    <property type="entry name" value="ABC_TRANSPORTER_1"/>
    <property type="match status" value="1"/>
</dbReference>
<dbReference type="GO" id="GO:0140359">
    <property type="term" value="F:ABC-type transporter activity"/>
    <property type="evidence" value="ECO:0007669"/>
    <property type="project" value="InterPro"/>
</dbReference>
<dbReference type="EMBL" id="WJXA01000009">
    <property type="protein sequence ID" value="KAF7132051.1"/>
    <property type="molecule type" value="Genomic_DNA"/>
</dbReference>
<dbReference type="GO" id="GO:0005524">
    <property type="term" value="F:ATP binding"/>
    <property type="evidence" value="ECO:0007669"/>
    <property type="project" value="UniProtKB-KW"/>
</dbReference>
<evidence type="ECO:0000256" key="7">
    <source>
        <dbReference type="ARBA" id="ARBA00022989"/>
    </source>
</evidence>
<dbReference type="PANTHER" id="PTHR48041:SF24">
    <property type="entry name" value="ABC TRANSPORTER G FAMILY MEMBER 21"/>
    <property type="match status" value="1"/>
</dbReference>
<evidence type="ECO:0000256" key="3">
    <source>
        <dbReference type="ARBA" id="ARBA00022448"/>
    </source>
</evidence>
<keyword evidence="4 10" id="KW-0812">Transmembrane</keyword>
<dbReference type="InterPro" id="IPR013525">
    <property type="entry name" value="ABC2_TM"/>
</dbReference>
<keyword evidence="5" id="KW-0547">Nucleotide-binding</keyword>
<reference evidence="12" key="1">
    <citation type="submission" date="2019-11" db="EMBL/GenBank/DDBJ databases">
        <authorList>
            <person name="Liu Y."/>
            <person name="Hou J."/>
            <person name="Li T.-Q."/>
            <person name="Guan C.-H."/>
            <person name="Wu X."/>
            <person name="Wu H.-Z."/>
            <person name="Ling F."/>
            <person name="Zhang R."/>
            <person name="Shi X.-G."/>
            <person name="Ren J.-P."/>
            <person name="Chen E.-F."/>
            <person name="Sun J.-M."/>
        </authorList>
    </citation>
    <scope>NUCLEOTIDE SEQUENCE</scope>
    <source>
        <strain evidence="12">Adult_tree_wgs_1</strain>
        <tissue evidence="12">Leaves</tissue>
    </source>
</reference>
<name>A0A834GHH2_RHOSS</name>
<accession>A0A834GHH2</accession>
<dbReference type="SMART" id="SM00382">
    <property type="entry name" value="AAA"/>
    <property type="match status" value="1"/>
</dbReference>
<dbReference type="InterPro" id="IPR027417">
    <property type="entry name" value="P-loop_NTPase"/>
</dbReference>
<organism evidence="12 13">
    <name type="scientific">Rhododendron simsii</name>
    <name type="common">Sims's rhododendron</name>
    <dbReference type="NCBI Taxonomy" id="118357"/>
    <lineage>
        <taxon>Eukaryota</taxon>
        <taxon>Viridiplantae</taxon>
        <taxon>Streptophyta</taxon>
        <taxon>Embryophyta</taxon>
        <taxon>Tracheophyta</taxon>
        <taxon>Spermatophyta</taxon>
        <taxon>Magnoliopsida</taxon>
        <taxon>eudicotyledons</taxon>
        <taxon>Gunneridae</taxon>
        <taxon>Pentapetalae</taxon>
        <taxon>asterids</taxon>
        <taxon>Ericales</taxon>
        <taxon>Ericaceae</taxon>
        <taxon>Ericoideae</taxon>
        <taxon>Rhodoreae</taxon>
        <taxon>Rhododendron</taxon>
    </lineage>
</organism>
<dbReference type="GO" id="GO:0016887">
    <property type="term" value="F:ATP hydrolysis activity"/>
    <property type="evidence" value="ECO:0007669"/>
    <property type="project" value="InterPro"/>
</dbReference>
<feature type="transmembrane region" description="Helical" evidence="10">
    <location>
        <begin position="426"/>
        <end position="445"/>
    </location>
</feature>
<keyword evidence="6" id="KW-0067">ATP-binding</keyword>
<protein>
    <recommendedName>
        <fullName evidence="11">ABC transporter domain-containing protein</fullName>
    </recommendedName>
</protein>
<evidence type="ECO:0000313" key="13">
    <source>
        <dbReference type="Proteomes" id="UP000626092"/>
    </source>
</evidence>
<feature type="region of interest" description="Disordered" evidence="9">
    <location>
        <begin position="17"/>
        <end position="39"/>
    </location>
</feature>
<feature type="domain" description="ABC transporter" evidence="11">
    <location>
        <begin position="72"/>
        <end position="326"/>
    </location>
</feature>
<feature type="transmembrane region" description="Helical" evidence="10">
    <location>
        <begin position="553"/>
        <end position="575"/>
    </location>
</feature>
<dbReference type="FunFam" id="3.40.50.300:FF:000337">
    <property type="entry name" value="ABC transporter G family member 22"/>
    <property type="match status" value="1"/>
</dbReference>
<evidence type="ECO:0000256" key="6">
    <source>
        <dbReference type="ARBA" id="ARBA00022840"/>
    </source>
</evidence>
<dbReference type="Gene3D" id="3.40.50.300">
    <property type="entry name" value="P-loop containing nucleotide triphosphate hydrolases"/>
    <property type="match status" value="1"/>
</dbReference>
<evidence type="ECO:0000256" key="10">
    <source>
        <dbReference type="SAM" id="Phobius"/>
    </source>
</evidence>
<feature type="transmembrane region" description="Helical" evidence="10">
    <location>
        <begin position="582"/>
        <end position="601"/>
    </location>
</feature>
<feature type="transmembrane region" description="Helical" evidence="10">
    <location>
        <begin position="663"/>
        <end position="681"/>
    </location>
</feature>
<dbReference type="InterPro" id="IPR017871">
    <property type="entry name" value="ABC_transporter-like_CS"/>
</dbReference>
<comment type="subcellular location">
    <subcellularLocation>
        <location evidence="1">Membrane</location>
        <topology evidence="1">Multi-pass membrane protein</topology>
    </subcellularLocation>
</comment>
<evidence type="ECO:0000256" key="8">
    <source>
        <dbReference type="ARBA" id="ARBA00023136"/>
    </source>
</evidence>